<dbReference type="InterPro" id="IPR040438">
    <property type="entry name" value="HIDE1"/>
</dbReference>
<protein>
    <recommendedName>
        <fullName evidence="1">C19orf38 Ig domain-containing protein</fullName>
    </recommendedName>
</protein>
<dbReference type="InterPro" id="IPR013783">
    <property type="entry name" value="Ig-like_fold"/>
</dbReference>
<dbReference type="Proteomes" id="UP000826234">
    <property type="component" value="Unassembled WGS sequence"/>
</dbReference>
<dbReference type="EMBL" id="JAIPUX010000439">
    <property type="protein sequence ID" value="KAH0628640.1"/>
    <property type="molecule type" value="Genomic_DNA"/>
</dbReference>
<name>A0ABQ7TGT6_PHRPL</name>
<evidence type="ECO:0000259" key="1">
    <source>
        <dbReference type="Pfam" id="PF17737"/>
    </source>
</evidence>
<proteinExistence type="predicted"/>
<gene>
    <name evidence="2" type="ORF">JD844_010022</name>
</gene>
<dbReference type="Gene3D" id="2.60.40.10">
    <property type="entry name" value="Immunoglobulins"/>
    <property type="match status" value="1"/>
</dbReference>
<reference evidence="2 3" key="1">
    <citation type="journal article" date="2022" name="Gigascience">
        <title>A chromosome-level genome assembly and annotation of the desert horned lizard, Phrynosoma platyrhinos, provides insight into chromosomal rearrangements among reptiles.</title>
        <authorList>
            <person name="Koochekian N."/>
            <person name="Ascanio A."/>
            <person name="Farleigh K."/>
            <person name="Card D.C."/>
            <person name="Schield D.R."/>
            <person name="Castoe T.A."/>
            <person name="Jezkova T."/>
        </authorList>
    </citation>
    <scope>NUCLEOTIDE SEQUENCE [LARGE SCALE GENOMIC DNA]</scope>
    <source>
        <strain evidence="2">NK-2021</strain>
    </source>
</reference>
<evidence type="ECO:0000313" key="2">
    <source>
        <dbReference type="EMBL" id="KAH0628640.1"/>
    </source>
</evidence>
<dbReference type="Pfam" id="PF17737">
    <property type="entry name" value="Ig_C19orf38"/>
    <property type="match status" value="1"/>
</dbReference>
<organism evidence="2 3">
    <name type="scientific">Phrynosoma platyrhinos</name>
    <name type="common">Desert horned lizard</name>
    <dbReference type="NCBI Taxonomy" id="52577"/>
    <lineage>
        <taxon>Eukaryota</taxon>
        <taxon>Metazoa</taxon>
        <taxon>Chordata</taxon>
        <taxon>Craniata</taxon>
        <taxon>Vertebrata</taxon>
        <taxon>Euteleostomi</taxon>
        <taxon>Lepidosauria</taxon>
        <taxon>Squamata</taxon>
        <taxon>Bifurcata</taxon>
        <taxon>Unidentata</taxon>
        <taxon>Episquamata</taxon>
        <taxon>Toxicofera</taxon>
        <taxon>Iguania</taxon>
        <taxon>Phrynosomatidae</taxon>
        <taxon>Phrynosomatinae</taxon>
        <taxon>Phrynosoma</taxon>
    </lineage>
</organism>
<dbReference type="InterPro" id="IPR036179">
    <property type="entry name" value="Ig-like_dom_sf"/>
</dbReference>
<accession>A0ABQ7TGT6</accession>
<dbReference type="PANTHER" id="PTHR36859">
    <property type="entry name" value="PROTEIN HIDE1"/>
    <property type="match status" value="1"/>
</dbReference>
<feature type="domain" description="C19orf38 Ig" evidence="1">
    <location>
        <begin position="66"/>
        <end position="147"/>
    </location>
</feature>
<dbReference type="PANTHER" id="PTHR36859:SF1">
    <property type="entry name" value="PROTEIN HIDE1"/>
    <property type="match status" value="1"/>
</dbReference>
<comment type="caution">
    <text evidence="2">The sequence shown here is derived from an EMBL/GenBank/DDBJ whole genome shotgun (WGS) entry which is preliminary data.</text>
</comment>
<dbReference type="InterPro" id="IPR041066">
    <property type="entry name" value="C19orf38_Ig"/>
</dbReference>
<keyword evidence="3" id="KW-1185">Reference proteome</keyword>
<dbReference type="SUPFAM" id="SSF48726">
    <property type="entry name" value="Immunoglobulin"/>
    <property type="match status" value="1"/>
</dbReference>
<sequence length="244" mass="27092">MRQSTKSPPTCLQTLATKPVLGFSMASDQGARWMDRQTEIDGSLGASSLFPHPLIFLNVLSDGLREGDSIKIACLAPMAYMDAWFYLYKVDQAQPFQVLPAAETQHQVDFHLENITTRDGGQYRCQYGQYNGSQLQLSELSFILEVTVEGSRLITSAPTDPPGSGSEVKERRQKKRVLDSCWTETSYPETETSFDNCMFTVSVKNSGQEAVENQGTFSFTAMGTRFSSVKSIGKPDFSTFRASE</sequence>
<evidence type="ECO:0000313" key="3">
    <source>
        <dbReference type="Proteomes" id="UP000826234"/>
    </source>
</evidence>